<organism evidence="2 3">
    <name type="scientific">Nocardiopsis endophytica</name>
    <dbReference type="NCBI Taxonomy" id="3018445"/>
    <lineage>
        <taxon>Bacteria</taxon>
        <taxon>Bacillati</taxon>
        <taxon>Actinomycetota</taxon>
        <taxon>Actinomycetes</taxon>
        <taxon>Streptosporangiales</taxon>
        <taxon>Nocardiopsidaceae</taxon>
        <taxon>Nocardiopsis</taxon>
    </lineage>
</organism>
<evidence type="ECO:0000313" key="3">
    <source>
        <dbReference type="Proteomes" id="UP001527866"/>
    </source>
</evidence>
<dbReference type="RefSeq" id="WP_270686393.1">
    <property type="nucleotide sequence ID" value="NZ_JAQFWQ010000038.1"/>
</dbReference>
<evidence type="ECO:0000313" key="2">
    <source>
        <dbReference type="EMBL" id="MDA2811941.1"/>
    </source>
</evidence>
<comment type="caution">
    <text evidence="2">The sequence shown here is derived from an EMBL/GenBank/DDBJ whole genome shotgun (WGS) entry which is preliminary data.</text>
</comment>
<reference evidence="2 3" key="1">
    <citation type="submission" date="2023-01" db="EMBL/GenBank/DDBJ databases">
        <title>Draft genome sequence of Nocardiopsis sp. RSe5-2 isolated from halophytes.</title>
        <authorList>
            <person name="Duangmal K."/>
            <person name="Chantavorakit T."/>
        </authorList>
    </citation>
    <scope>NUCLEOTIDE SEQUENCE [LARGE SCALE GENOMIC DNA]</scope>
    <source>
        <strain evidence="2 3">RSe5-2</strain>
    </source>
</reference>
<proteinExistence type="predicted"/>
<accession>A0ABT4U5F2</accession>
<feature type="region of interest" description="Disordered" evidence="1">
    <location>
        <begin position="35"/>
        <end position="61"/>
    </location>
</feature>
<dbReference type="EMBL" id="JAQFWQ010000038">
    <property type="protein sequence ID" value="MDA2811941.1"/>
    <property type="molecule type" value="Genomic_DNA"/>
</dbReference>
<dbReference type="PROSITE" id="PS51257">
    <property type="entry name" value="PROKAR_LIPOPROTEIN"/>
    <property type="match status" value="1"/>
</dbReference>
<protein>
    <submittedName>
        <fullName evidence="2">Uncharacterized protein</fullName>
    </submittedName>
</protein>
<feature type="compositionally biased region" description="Low complexity" evidence="1">
    <location>
        <begin position="41"/>
        <end position="61"/>
    </location>
</feature>
<gene>
    <name evidence="2" type="ORF">O4J56_14955</name>
</gene>
<sequence length="263" mass="27610">MVDEPARRAGGHRSGPPLILVLLTAVLLAACTPSPTADEGAPAVPSPDASASPPPDVSEAAPMADERRLLVEALWEADGPGDADLAVRIASADAMTASAVEDGTVPEDWTLLLFQDTANAHGAAVYAVVGPEGEAMVLSADPAAYQEFARAAGVRVESADDALATAEFFLDKTRALGRHQVVLESPEDALLSRLASDTSAAEEQLKQKVKPPAVKETRKGHQVTLYVQRADKVERWKGTVTQDGGVDGKFTPVIEGLPVDFRT</sequence>
<evidence type="ECO:0000256" key="1">
    <source>
        <dbReference type="SAM" id="MobiDB-lite"/>
    </source>
</evidence>
<dbReference type="Proteomes" id="UP001527866">
    <property type="component" value="Unassembled WGS sequence"/>
</dbReference>
<name>A0ABT4U5F2_9ACTN</name>
<keyword evidence="3" id="KW-1185">Reference proteome</keyword>